<dbReference type="InterPro" id="IPR022385">
    <property type="entry name" value="Rhs_assc_core"/>
</dbReference>
<evidence type="ECO:0000313" key="4">
    <source>
        <dbReference type="EMBL" id="TGK38436.1"/>
    </source>
</evidence>
<evidence type="ECO:0000256" key="1">
    <source>
        <dbReference type="ARBA" id="ARBA00022737"/>
    </source>
</evidence>
<protein>
    <submittedName>
        <fullName evidence="4">RHS repeat-associated core domain-containing protein</fullName>
    </submittedName>
</protein>
<dbReference type="NCBIfam" id="TIGR03696">
    <property type="entry name" value="Rhs_assc_core"/>
    <property type="match status" value="1"/>
</dbReference>
<comment type="caution">
    <text evidence="4">The sequence shown here is derived from an EMBL/GenBank/DDBJ whole genome shotgun (WGS) entry which is preliminary data.</text>
</comment>
<feature type="transmembrane region" description="Helical" evidence="2">
    <location>
        <begin position="457"/>
        <end position="480"/>
    </location>
</feature>
<feature type="transmembrane region" description="Helical" evidence="2">
    <location>
        <begin position="431"/>
        <end position="451"/>
    </location>
</feature>
<dbReference type="AlphaFoldDB" id="A0A5F1YF44"/>
<dbReference type="EMBL" id="RQFA01000010">
    <property type="protein sequence ID" value="TGK38436.1"/>
    <property type="molecule type" value="Genomic_DNA"/>
</dbReference>
<evidence type="ECO:0000313" key="5">
    <source>
        <dbReference type="Proteomes" id="UP000298277"/>
    </source>
</evidence>
<dbReference type="PANTHER" id="PTHR32305:SF15">
    <property type="entry name" value="PROTEIN RHSA-RELATED"/>
    <property type="match status" value="1"/>
</dbReference>
<sequence>MISRNGSVLVYDGFQKLKRMVTTEQGTIDYGYDFTGTRIKKTKSVDGSKVISLGGLYEISYQPGFPVQHTLSFYGAGGERLGQWSSTTAVLRNEVSNTGSIWRIRDWNSENFQEWKTSLLGASNGMYYKTIHQALEIRTYLRSEPMSVLYLVSILLLLGICLALLQTGTFLHAIQTQLFTPLTLMAMLTLVTNCNGFLPNEDGEAPWAMAPLLIPPGTPSVIGTPASPGSGVPTPGTPITGFLFFINDHLGSVTMALDGQGNRIGGGEWGGVSRVAYKPYGEINRSDSGGPDVFRYKYTGQEEDRETGLYYYKSRYYDPMIGRFTQADSIFDASRPNSQDLYMYVEGNPINHTDPSGHSVSWGAIAAMALPMFTLPAIAAAAVIGAVVATAAILAFTAALGAVSMIAAVAAAGVIGVGIAVLGLSSYIGTTLAASSLFVIPAAVATVGFAASTAMMVVSSAGVTLLAAGAVALGAATFALMQVGAVGMGATVLAALAGSTLIYTVIGMAAIPVSIAIVIGIPIVTTAVATAAFALGHVLTPLTTQAYIAGGYSKSSWNKIRWDEKAARKWACYASFGQMAAVTAYAIIYGLPGLGVGANAAGGSAHTLTKPFIGSLLANEIPFVGLAFKDVLLFQTIVSFHYYLLTGNFEQAIYAFGDLVSPIPVSTPVQAGKFVGKTCEGDL</sequence>
<proteinExistence type="predicted"/>
<gene>
    <name evidence="4" type="ORF">EHQ17_01995</name>
</gene>
<name>A0A5F1YF44_9LEPT</name>
<feature type="transmembrane region" description="Helical" evidence="2">
    <location>
        <begin position="148"/>
        <end position="166"/>
    </location>
</feature>
<keyword evidence="2" id="KW-0472">Membrane</keyword>
<accession>A0A5F1YF44</accession>
<keyword evidence="1" id="KW-0677">Repeat</keyword>
<evidence type="ECO:0000256" key="2">
    <source>
        <dbReference type="SAM" id="Phobius"/>
    </source>
</evidence>
<feature type="transmembrane region" description="Helical" evidence="2">
    <location>
        <begin position="492"/>
        <end position="521"/>
    </location>
</feature>
<keyword evidence="2" id="KW-1133">Transmembrane helix</keyword>
<feature type="transmembrane region" description="Helical" evidence="2">
    <location>
        <begin position="373"/>
        <end position="396"/>
    </location>
</feature>
<feature type="transmembrane region" description="Helical" evidence="2">
    <location>
        <begin position="402"/>
        <end position="424"/>
    </location>
</feature>
<dbReference type="InterPro" id="IPR056823">
    <property type="entry name" value="TEN-like_YD-shell"/>
</dbReference>
<dbReference type="PANTHER" id="PTHR32305">
    <property type="match status" value="1"/>
</dbReference>
<dbReference type="InterPro" id="IPR050708">
    <property type="entry name" value="T6SS_VgrG/RHS"/>
</dbReference>
<keyword evidence="2" id="KW-0812">Transmembrane</keyword>
<evidence type="ECO:0000259" key="3">
    <source>
        <dbReference type="Pfam" id="PF25023"/>
    </source>
</evidence>
<organism evidence="4 5">
    <name type="scientific">Leptospira gomenensis</name>
    <dbReference type="NCBI Taxonomy" id="2484974"/>
    <lineage>
        <taxon>Bacteria</taxon>
        <taxon>Pseudomonadati</taxon>
        <taxon>Spirochaetota</taxon>
        <taxon>Spirochaetia</taxon>
        <taxon>Leptospirales</taxon>
        <taxon>Leptospiraceae</taxon>
        <taxon>Leptospira</taxon>
    </lineage>
</organism>
<dbReference type="Proteomes" id="UP000298277">
    <property type="component" value="Unassembled WGS sequence"/>
</dbReference>
<feature type="domain" description="Teneurin-like YD-shell" evidence="3">
    <location>
        <begin position="244"/>
        <end position="349"/>
    </location>
</feature>
<reference evidence="4" key="1">
    <citation type="journal article" date="2019" name="PLoS Negl. Trop. Dis.">
        <title>Revisiting the worldwide diversity of Leptospira species in the environment.</title>
        <authorList>
            <person name="Vincent A.T."/>
            <person name="Schiettekatte O."/>
            <person name="Bourhy P."/>
            <person name="Veyrier F.J."/>
            <person name="Picardeau M."/>
        </authorList>
    </citation>
    <scope>NUCLEOTIDE SEQUENCE [LARGE SCALE GENOMIC DNA]</scope>
    <source>
        <strain evidence="4">201800299</strain>
    </source>
</reference>
<dbReference type="Pfam" id="PF25023">
    <property type="entry name" value="TEN_YD-shell"/>
    <property type="match status" value="1"/>
</dbReference>
<keyword evidence="5" id="KW-1185">Reference proteome</keyword>
<dbReference type="Gene3D" id="2.180.10.10">
    <property type="entry name" value="RHS repeat-associated core"/>
    <property type="match status" value="1"/>
</dbReference>